<dbReference type="GO" id="GO:0019877">
    <property type="term" value="P:diaminopimelate biosynthetic process"/>
    <property type="evidence" value="ECO:0007669"/>
    <property type="project" value="UniProtKB-ARBA"/>
</dbReference>
<dbReference type="CDD" id="cd08021">
    <property type="entry name" value="M20_Acy1_YhaA-like"/>
    <property type="match status" value="1"/>
</dbReference>
<feature type="domain" description="Peptidase M20 dimerisation" evidence="3">
    <location>
        <begin position="270"/>
        <end position="369"/>
    </location>
</feature>
<keyword evidence="1" id="KW-0378">Hydrolase</keyword>
<dbReference type="GO" id="GO:0046872">
    <property type="term" value="F:metal ion binding"/>
    <property type="evidence" value="ECO:0007669"/>
    <property type="project" value="UniProtKB-KW"/>
</dbReference>
<proteinExistence type="predicted"/>
<evidence type="ECO:0000256" key="1">
    <source>
        <dbReference type="ARBA" id="ARBA00022801"/>
    </source>
</evidence>
<dbReference type="Pfam" id="PF07687">
    <property type="entry name" value="M20_dimer"/>
    <property type="match status" value="1"/>
</dbReference>
<dbReference type="FunFam" id="3.30.70.360:FF:000001">
    <property type="entry name" value="N-acetyldiaminopimelate deacetylase"/>
    <property type="match status" value="1"/>
</dbReference>
<keyword evidence="5" id="KW-1185">Reference proteome</keyword>
<name>A0AAV3WQ39_9CYAN</name>
<comment type="caution">
    <text evidence="4">The sequence shown here is derived from an EMBL/GenBank/DDBJ whole genome shotgun (WGS) entry which is preliminary data.</text>
</comment>
<keyword evidence="2" id="KW-0479">Metal-binding</keyword>
<dbReference type="PANTHER" id="PTHR11014">
    <property type="entry name" value="PEPTIDASE M20 FAMILY MEMBER"/>
    <property type="match status" value="1"/>
</dbReference>
<dbReference type="SUPFAM" id="SSF55031">
    <property type="entry name" value="Bacterial exopeptidase dimerisation domain"/>
    <property type="match status" value="1"/>
</dbReference>
<evidence type="ECO:0000256" key="2">
    <source>
        <dbReference type="PIRSR" id="PIRSR005962-1"/>
    </source>
</evidence>
<dbReference type="PIRSF" id="PIRSF005962">
    <property type="entry name" value="Pept_M20D_amidohydro"/>
    <property type="match status" value="1"/>
</dbReference>
<dbReference type="SUPFAM" id="SSF53187">
    <property type="entry name" value="Zn-dependent exopeptidases"/>
    <property type="match status" value="2"/>
</dbReference>
<feature type="binding site" evidence="2">
    <location>
        <position position="246"/>
    </location>
    <ligand>
        <name>Mn(2+)</name>
        <dbReference type="ChEBI" id="CHEBI:29035"/>
        <label>2</label>
    </ligand>
</feature>
<dbReference type="InterPro" id="IPR011650">
    <property type="entry name" value="Peptidase_M20_dimer"/>
</dbReference>
<dbReference type="InterPro" id="IPR002933">
    <property type="entry name" value="Peptidase_M20"/>
</dbReference>
<feature type="binding site" evidence="2">
    <location>
        <position position="446"/>
    </location>
    <ligand>
        <name>Mn(2+)</name>
        <dbReference type="ChEBI" id="CHEBI:29035"/>
        <label>2</label>
    </ligand>
</feature>
<dbReference type="Pfam" id="PF01546">
    <property type="entry name" value="Peptidase_M20"/>
    <property type="match status" value="1"/>
</dbReference>
<evidence type="ECO:0000313" key="4">
    <source>
        <dbReference type="EMBL" id="GET44289.1"/>
    </source>
</evidence>
<feature type="binding site" evidence="2">
    <location>
        <position position="184"/>
    </location>
    <ligand>
        <name>Mn(2+)</name>
        <dbReference type="ChEBI" id="CHEBI:29035"/>
        <label>2</label>
    </ligand>
</feature>
<dbReference type="PANTHER" id="PTHR11014:SF164">
    <property type="entry name" value="N-ACYL-L-AMINO ACID AMIDOHYDROLASE"/>
    <property type="match status" value="1"/>
</dbReference>
<reference evidence="4" key="1">
    <citation type="submission" date="2019-10" db="EMBL/GenBank/DDBJ databases">
        <title>Draft genome sequece of Microseira wollei NIES-4236.</title>
        <authorList>
            <person name="Yamaguchi H."/>
            <person name="Suzuki S."/>
            <person name="Kawachi M."/>
        </authorList>
    </citation>
    <scope>NUCLEOTIDE SEQUENCE</scope>
    <source>
        <strain evidence="4">NIES-4236</strain>
    </source>
</reference>
<protein>
    <submittedName>
        <fullName evidence="4">Amidohydrolase</fullName>
    </submittedName>
</protein>
<evidence type="ECO:0000259" key="3">
    <source>
        <dbReference type="Pfam" id="PF07687"/>
    </source>
</evidence>
<evidence type="ECO:0000313" key="5">
    <source>
        <dbReference type="Proteomes" id="UP001050975"/>
    </source>
</evidence>
<dbReference type="EMBL" id="BLAY01000320">
    <property type="protein sequence ID" value="GET44289.1"/>
    <property type="molecule type" value="Genomic_DNA"/>
</dbReference>
<sequence>MVRDRIPSLHITRAIAHTIGYDSHLLFWRQITHYPLPKMISTFPNAAAVDLSRIRLEIRSLQPRLVEWRRKLHQRPELGFKENLTAEFISQKLSEWGITHQTGIAKTGIVATIEGKQQDSIPPCPPLTRGESQQIPPCPPLTRGESHIQKPKVLAIRADMDALPIQEENDVPYRSQQDGMMHACGHDGHIAIALGTAYFLSQHREAFSGTVKIIFQPAEEGPGGAKPMIEAGVLTNPDVDAIIGLHLWNNLPLGTLGIRTGALMAATESFICKIHGKGGHGAIPHQTVDSIVVGAQIVNALQTIVSRNVNPIDSAVVTVGRFHAGKAVNVIADTAEIAGTVRYFNPELGKLIPQRIEQIIAGICASHGAKYELDYNGLYPPVINNADIAEMVRSVGLDIVETPLGIVPECQTMGGEDMSFFLQAVPGCYFFLGSANPELGLAYPHHHPRFDFDETALGMGVEMFVRCVEKFYA</sequence>
<dbReference type="GO" id="GO:0050118">
    <property type="term" value="F:N-acetyldiaminopimelate deacetylase activity"/>
    <property type="evidence" value="ECO:0007669"/>
    <property type="project" value="UniProtKB-ARBA"/>
</dbReference>
<dbReference type="InterPro" id="IPR036264">
    <property type="entry name" value="Bact_exopeptidase_dim_dom"/>
</dbReference>
<dbReference type="Gene3D" id="3.40.630.10">
    <property type="entry name" value="Zn peptidases"/>
    <property type="match status" value="2"/>
</dbReference>
<dbReference type="AlphaFoldDB" id="A0AAV3WQ39"/>
<gene>
    <name evidence="4" type="ORF">MiSe_91150</name>
</gene>
<keyword evidence="2" id="KW-0464">Manganese</keyword>
<comment type="cofactor">
    <cofactor evidence="2">
        <name>Mn(2+)</name>
        <dbReference type="ChEBI" id="CHEBI:29035"/>
    </cofactor>
    <text evidence="2">The Mn(2+) ion enhances activity.</text>
</comment>
<dbReference type="InterPro" id="IPR017439">
    <property type="entry name" value="Amidohydrolase"/>
</dbReference>
<accession>A0AAV3WQ39</accession>
<feature type="binding site" evidence="2">
    <location>
        <position position="220"/>
    </location>
    <ligand>
        <name>Mn(2+)</name>
        <dbReference type="ChEBI" id="CHEBI:29035"/>
        <label>2</label>
    </ligand>
</feature>
<dbReference type="NCBIfam" id="TIGR01891">
    <property type="entry name" value="amidohydrolases"/>
    <property type="match status" value="1"/>
</dbReference>
<organism evidence="4 5">
    <name type="scientific">Microseira wollei NIES-4236</name>
    <dbReference type="NCBI Taxonomy" id="2530354"/>
    <lineage>
        <taxon>Bacteria</taxon>
        <taxon>Bacillati</taxon>
        <taxon>Cyanobacteriota</taxon>
        <taxon>Cyanophyceae</taxon>
        <taxon>Oscillatoriophycideae</taxon>
        <taxon>Aerosakkonematales</taxon>
        <taxon>Aerosakkonemataceae</taxon>
        <taxon>Microseira</taxon>
    </lineage>
</organism>
<dbReference type="Gene3D" id="3.30.70.360">
    <property type="match status" value="1"/>
</dbReference>
<dbReference type="Proteomes" id="UP001050975">
    <property type="component" value="Unassembled WGS sequence"/>
</dbReference>
<feature type="binding site" evidence="2">
    <location>
        <position position="186"/>
    </location>
    <ligand>
        <name>Mn(2+)</name>
        <dbReference type="ChEBI" id="CHEBI:29035"/>
        <label>2</label>
    </ligand>
</feature>